<dbReference type="InterPro" id="IPR001633">
    <property type="entry name" value="EAL_dom"/>
</dbReference>
<dbReference type="Proteomes" id="UP000183812">
    <property type="component" value="Unassembled WGS sequence"/>
</dbReference>
<dbReference type="CDD" id="cd01948">
    <property type="entry name" value="EAL"/>
    <property type="match status" value="1"/>
</dbReference>
<feature type="domain" description="EAL" evidence="2">
    <location>
        <begin position="463"/>
        <end position="714"/>
    </location>
</feature>
<dbReference type="NCBIfam" id="TIGR00254">
    <property type="entry name" value="GGDEF"/>
    <property type="match status" value="1"/>
</dbReference>
<gene>
    <name evidence="4" type="ORF">SAMN04244550_01651</name>
</gene>
<keyword evidence="1" id="KW-0472">Membrane</keyword>
<reference evidence="4 5" key="1">
    <citation type="submission" date="2016-10" db="EMBL/GenBank/DDBJ databases">
        <authorList>
            <person name="de Groot N.N."/>
        </authorList>
    </citation>
    <scope>NUCLEOTIDE SEQUENCE [LARGE SCALE GENOMIC DNA]</scope>
    <source>
        <strain evidence="5">DSM 938 / 37b4</strain>
    </source>
</reference>
<feature type="transmembrane region" description="Helical" evidence="1">
    <location>
        <begin position="6"/>
        <end position="26"/>
    </location>
</feature>
<organism evidence="4 5">
    <name type="scientific">Rhodobacter capsulatus</name>
    <name type="common">Rhodopseudomonas capsulata</name>
    <dbReference type="NCBI Taxonomy" id="1061"/>
    <lineage>
        <taxon>Bacteria</taxon>
        <taxon>Pseudomonadati</taxon>
        <taxon>Pseudomonadota</taxon>
        <taxon>Alphaproteobacteria</taxon>
        <taxon>Rhodobacterales</taxon>
        <taxon>Rhodobacter group</taxon>
        <taxon>Rhodobacter</taxon>
    </lineage>
</organism>
<dbReference type="SMART" id="SM00052">
    <property type="entry name" value="EAL"/>
    <property type="match status" value="1"/>
</dbReference>
<dbReference type="EMBL" id="FNAY01000006">
    <property type="protein sequence ID" value="SDF07438.1"/>
    <property type="molecule type" value="Genomic_DNA"/>
</dbReference>
<dbReference type="SMART" id="SM00267">
    <property type="entry name" value="GGDEF"/>
    <property type="match status" value="1"/>
</dbReference>
<dbReference type="PROSITE" id="PS50883">
    <property type="entry name" value="EAL"/>
    <property type="match status" value="1"/>
</dbReference>
<dbReference type="InterPro" id="IPR043128">
    <property type="entry name" value="Rev_trsase/Diguanyl_cyclase"/>
</dbReference>
<dbReference type="InterPro" id="IPR035919">
    <property type="entry name" value="EAL_sf"/>
</dbReference>
<dbReference type="PANTHER" id="PTHR33121">
    <property type="entry name" value="CYCLIC DI-GMP PHOSPHODIESTERASE PDEF"/>
    <property type="match status" value="1"/>
</dbReference>
<dbReference type="RefSeq" id="WP_074553515.1">
    <property type="nucleotide sequence ID" value="NZ_CP119563.1"/>
</dbReference>
<sequence length="718" mass="79199">MSGNTLPRQIVVLVTAVLLAVLAVLWMSLLSVRGTMDDSAAGESTKRVAGRVQNLLEQVSLLASDYHNWTDLYVDAQDLAIDRLASNYGITAHRGEVFQFAEVFDGPFAAPLSWREGAGLAPQPGFLTEHTRQILRQIVPGLDPSHRETQDYFEMRDGLPVMFSSSYLLPENPEILARVVPRSAAIATIGKVMAPQRLRDMENEFSITGLVVTLTPPATAATVSVALPGVDGKPVAWLRWTPPQPGTLLFWKMFPIMAGISFLFVVISGSAALLLRAKAAVLIEREAISFDRARIDALTSLPNRFAMREHLDSLRDQSGVDCAVLAIDLVRFKLINDTVGHLGGDAFLVEFAARLRTIADETAFLARYGGDEFFVVFSASQDLERVVADKCRQINALSERPILCNGVSFEVLASKGLAFEDRRGMEQDELLRRADRAMYSAKLRETLEVVRYDKRMESEDIDHKRIEKELRRALSEGEGLEIHYQPIVPASLGAAPIRYEALARWTSPELGAVAPDRFIKVAEASGLIMPLGWRLLDLVCADMRRMDQARVSINVSPAQLMSRGFAEKFTAVVLAQGIAPWRIEVEVTEQIVVRDDATIEHELIALSHNGFTLALDDFGTGFASIGYLTQMPFDVLKIDRSFVRSIEDGQQGMRMVRSIVGLARAMELSIVAEGVESEAEAVLLRRIGADFLQGYHFGRPAPVSAWIRPGAGSRPDPS</sequence>
<feature type="transmembrane region" description="Helical" evidence="1">
    <location>
        <begin position="250"/>
        <end position="275"/>
    </location>
</feature>
<dbReference type="Pfam" id="PF00990">
    <property type="entry name" value="GGDEF"/>
    <property type="match status" value="1"/>
</dbReference>
<dbReference type="PROSITE" id="PS50887">
    <property type="entry name" value="GGDEF"/>
    <property type="match status" value="1"/>
</dbReference>
<dbReference type="InterPro" id="IPR029787">
    <property type="entry name" value="Nucleotide_cyclase"/>
</dbReference>
<dbReference type="SUPFAM" id="SSF55073">
    <property type="entry name" value="Nucleotide cyclase"/>
    <property type="match status" value="1"/>
</dbReference>
<dbReference type="AlphaFoldDB" id="A0A1G7I4C1"/>
<dbReference type="PANTHER" id="PTHR33121:SF70">
    <property type="entry name" value="SIGNALING PROTEIN YKOW"/>
    <property type="match status" value="1"/>
</dbReference>
<dbReference type="Pfam" id="PF00563">
    <property type="entry name" value="EAL"/>
    <property type="match status" value="1"/>
</dbReference>
<dbReference type="InterPro" id="IPR050706">
    <property type="entry name" value="Cyclic-di-GMP_PDE-like"/>
</dbReference>
<protein>
    <submittedName>
        <fullName evidence="4">Diguanylate cyclase (GGDEF) domain-containing protein</fullName>
    </submittedName>
</protein>
<evidence type="ECO:0000256" key="1">
    <source>
        <dbReference type="SAM" id="Phobius"/>
    </source>
</evidence>
<evidence type="ECO:0000259" key="2">
    <source>
        <dbReference type="PROSITE" id="PS50883"/>
    </source>
</evidence>
<dbReference type="GO" id="GO:0071111">
    <property type="term" value="F:cyclic-guanylate-specific phosphodiesterase activity"/>
    <property type="evidence" value="ECO:0007669"/>
    <property type="project" value="InterPro"/>
</dbReference>
<feature type="domain" description="GGDEF" evidence="3">
    <location>
        <begin position="320"/>
        <end position="454"/>
    </location>
</feature>
<keyword evidence="1" id="KW-1133">Transmembrane helix</keyword>
<dbReference type="OrthoDB" id="9814202at2"/>
<dbReference type="InterPro" id="IPR000160">
    <property type="entry name" value="GGDEF_dom"/>
</dbReference>
<dbReference type="SUPFAM" id="SSF141868">
    <property type="entry name" value="EAL domain-like"/>
    <property type="match status" value="1"/>
</dbReference>
<dbReference type="Gene3D" id="3.30.70.270">
    <property type="match status" value="1"/>
</dbReference>
<dbReference type="Gene3D" id="3.20.20.450">
    <property type="entry name" value="EAL domain"/>
    <property type="match status" value="1"/>
</dbReference>
<accession>A0A1G7I4C1</accession>
<evidence type="ECO:0000313" key="5">
    <source>
        <dbReference type="Proteomes" id="UP000183812"/>
    </source>
</evidence>
<name>A0A1G7I4C1_RHOCA</name>
<proteinExistence type="predicted"/>
<keyword evidence="1" id="KW-0812">Transmembrane</keyword>
<dbReference type="CDD" id="cd01949">
    <property type="entry name" value="GGDEF"/>
    <property type="match status" value="1"/>
</dbReference>
<evidence type="ECO:0000259" key="3">
    <source>
        <dbReference type="PROSITE" id="PS50887"/>
    </source>
</evidence>
<feature type="transmembrane region" description="Helical" evidence="1">
    <location>
        <begin position="207"/>
        <end position="230"/>
    </location>
</feature>
<evidence type="ECO:0000313" key="4">
    <source>
        <dbReference type="EMBL" id="SDF07438.1"/>
    </source>
</evidence>